<comment type="caution">
    <text evidence="8">The sequence shown here is derived from an EMBL/GenBank/DDBJ whole genome shotgun (WGS) entry which is preliminary data.</text>
</comment>
<dbReference type="FunFam" id="2.40.50.140:FF:000115">
    <property type="entry name" value="28S ribosomal protein S12, mitochondrial"/>
    <property type="match status" value="1"/>
</dbReference>
<dbReference type="GO" id="GO:0015935">
    <property type="term" value="C:small ribosomal subunit"/>
    <property type="evidence" value="ECO:0007669"/>
    <property type="project" value="InterPro"/>
</dbReference>
<evidence type="ECO:0000256" key="2">
    <source>
        <dbReference type="ARBA" id="ARBA00005657"/>
    </source>
</evidence>
<evidence type="ECO:0000256" key="4">
    <source>
        <dbReference type="ARBA" id="ARBA00022980"/>
    </source>
</evidence>
<sequence>MSWFSSILKSSLNLTKQILPMQQTLRNFTLWEMHVKPTFLLRKEHEAKFKKPLLDGKPQMKAVVLKTVVRKPKKPNSGNRKCVIVRLSNGKEATAYIPGEGHNLQEHNIVLVRGGRTKDVPGLKLKVVRGAYDCAHMILNKGRKAPNSGHQNFDGPIANSTVMGQTMNMTQNANYLNETDQFFNDTNYTNNYYNPSAAQKS</sequence>
<keyword evidence="6" id="KW-0687">Ribonucleoprotein</keyword>
<evidence type="ECO:0000256" key="1">
    <source>
        <dbReference type="ARBA" id="ARBA00004173"/>
    </source>
</evidence>
<dbReference type="NCBIfam" id="TIGR00981">
    <property type="entry name" value="rpsL_bact"/>
    <property type="match status" value="1"/>
</dbReference>
<dbReference type="GO" id="GO:0005739">
    <property type="term" value="C:mitochondrion"/>
    <property type="evidence" value="ECO:0007669"/>
    <property type="project" value="UniProtKB-SubCell"/>
</dbReference>
<dbReference type="AlphaFoldDB" id="A0A814KG21"/>
<keyword evidence="4" id="KW-0689">Ribosomal protein</keyword>
<reference evidence="8" key="1">
    <citation type="submission" date="2021-02" db="EMBL/GenBank/DDBJ databases">
        <authorList>
            <person name="Nowell W R."/>
        </authorList>
    </citation>
    <scope>NUCLEOTIDE SEQUENCE</scope>
    <source>
        <strain evidence="8">Ploen Becks lab</strain>
    </source>
</reference>
<dbReference type="GO" id="GO:0003735">
    <property type="term" value="F:structural constituent of ribosome"/>
    <property type="evidence" value="ECO:0007669"/>
    <property type="project" value="InterPro"/>
</dbReference>
<dbReference type="PRINTS" id="PR01034">
    <property type="entry name" value="RIBOSOMALS12"/>
</dbReference>
<evidence type="ECO:0000256" key="6">
    <source>
        <dbReference type="ARBA" id="ARBA00023274"/>
    </source>
</evidence>
<dbReference type="Gene3D" id="2.40.50.140">
    <property type="entry name" value="Nucleic acid-binding proteins"/>
    <property type="match status" value="1"/>
</dbReference>
<comment type="subcellular location">
    <subcellularLocation>
        <location evidence="1">Mitochondrion</location>
    </subcellularLocation>
</comment>
<gene>
    <name evidence="8" type="ORF">OXX778_LOCUS18726</name>
</gene>
<dbReference type="PANTHER" id="PTHR11652">
    <property type="entry name" value="30S RIBOSOMAL PROTEIN S12 FAMILY MEMBER"/>
    <property type="match status" value="1"/>
</dbReference>
<keyword evidence="5" id="KW-0496">Mitochondrion</keyword>
<comment type="similarity">
    <text evidence="2">Belongs to the universal ribosomal protein uS12 family.</text>
</comment>
<evidence type="ECO:0000256" key="3">
    <source>
        <dbReference type="ARBA" id="ARBA00022946"/>
    </source>
</evidence>
<name>A0A814KG21_9BILA</name>
<evidence type="ECO:0000256" key="7">
    <source>
        <dbReference type="ARBA" id="ARBA00035248"/>
    </source>
</evidence>
<dbReference type="CDD" id="cd03368">
    <property type="entry name" value="Ribosomal_S12"/>
    <property type="match status" value="1"/>
</dbReference>
<evidence type="ECO:0000313" key="9">
    <source>
        <dbReference type="Proteomes" id="UP000663879"/>
    </source>
</evidence>
<dbReference type="InterPro" id="IPR006032">
    <property type="entry name" value="Ribosomal_uS12"/>
</dbReference>
<accession>A0A814KG21</accession>
<dbReference type="SUPFAM" id="SSF50249">
    <property type="entry name" value="Nucleic acid-binding proteins"/>
    <property type="match status" value="1"/>
</dbReference>
<organism evidence="8 9">
    <name type="scientific">Brachionus calyciflorus</name>
    <dbReference type="NCBI Taxonomy" id="104777"/>
    <lineage>
        <taxon>Eukaryota</taxon>
        <taxon>Metazoa</taxon>
        <taxon>Spiralia</taxon>
        <taxon>Gnathifera</taxon>
        <taxon>Rotifera</taxon>
        <taxon>Eurotatoria</taxon>
        <taxon>Monogononta</taxon>
        <taxon>Pseudotrocha</taxon>
        <taxon>Ploima</taxon>
        <taxon>Brachionidae</taxon>
        <taxon>Brachionus</taxon>
    </lineage>
</organism>
<evidence type="ECO:0000256" key="5">
    <source>
        <dbReference type="ARBA" id="ARBA00023128"/>
    </source>
</evidence>
<dbReference type="Proteomes" id="UP000663879">
    <property type="component" value="Unassembled WGS sequence"/>
</dbReference>
<proteinExistence type="inferred from homology"/>
<keyword evidence="9" id="KW-1185">Reference proteome</keyword>
<dbReference type="GO" id="GO:0006412">
    <property type="term" value="P:translation"/>
    <property type="evidence" value="ECO:0007669"/>
    <property type="project" value="InterPro"/>
</dbReference>
<dbReference type="InterPro" id="IPR005679">
    <property type="entry name" value="Ribosomal_uS12_bac"/>
</dbReference>
<dbReference type="OrthoDB" id="361013at2759"/>
<dbReference type="Pfam" id="PF00164">
    <property type="entry name" value="Ribosom_S12_S23"/>
    <property type="match status" value="1"/>
</dbReference>
<dbReference type="EMBL" id="CAJNOC010005316">
    <property type="protein sequence ID" value="CAF1048929.1"/>
    <property type="molecule type" value="Genomic_DNA"/>
</dbReference>
<keyword evidence="3" id="KW-0809">Transit peptide</keyword>
<evidence type="ECO:0000313" key="8">
    <source>
        <dbReference type="EMBL" id="CAF1048929.1"/>
    </source>
</evidence>
<protein>
    <recommendedName>
        <fullName evidence="7">Small ribosomal subunit protein uS12m</fullName>
    </recommendedName>
</protein>
<dbReference type="InterPro" id="IPR012340">
    <property type="entry name" value="NA-bd_OB-fold"/>
</dbReference>